<evidence type="ECO:0000259" key="1">
    <source>
        <dbReference type="Pfam" id="PF12146"/>
    </source>
</evidence>
<gene>
    <name evidence="2" type="ORF">AO501_05165</name>
</gene>
<dbReference type="InterPro" id="IPR029058">
    <property type="entry name" value="AB_hydrolase_fold"/>
</dbReference>
<dbReference type="OrthoDB" id="9806902at2"/>
<dbReference type="AlphaFoldDB" id="A0A0Q2LZD8"/>
<dbReference type="RefSeq" id="WP_055575778.1">
    <property type="nucleotide sequence ID" value="NZ_LKTM01000001.1"/>
</dbReference>
<dbReference type="Proteomes" id="UP000051677">
    <property type="component" value="Unassembled WGS sequence"/>
</dbReference>
<sequence>MNLHPATFSLDSADGRRLAGYRWTPHDDQRIAGVVVLVHGMGEHIRRYDHVADALTAQGFVVYGHDHRGHGASLNSGDEPGHLGPNGWRTLVDDLALVVAQAKSEHRGLPVVMIAHSMGSFAAQQFLLDHGGQVDAVALTGTAAVDLLEPALDLSADLELSAFNAAFHPARTDFDWLSRDESVVDAYVVDPLCGFGLDTESLKGMFDGARRLADPAQVARIPPELSLYLAVGSRDPVNADLTLLWALVDRYRSAGLDDVTVRVYDDARHEILNEVNRAEVIDDLLQWLQRAITATASPPQEISTDMRTNR</sequence>
<reference evidence="2 3" key="1">
    <citation type="submission" date="2015-10" db="EMBL/GenBank/DDBJ databases">
        <title>Mycobacterium gordonae draft genome assembly.</title>
        <authorList>
            <person name="Ustinova V."/>
            <person name="Smirnova T."/>
            <person name="Blagodatskikh K."/>
            <person name="Varlamov D."/>
            <person name="Larionova E."/>
            <person name="Chernousova L."/>
        </authorList>
    </citation>
    <scope>NUCLEOTIDE SEQUENCE [LARGE SCALE GENOMIC DNA]</scope>
    <source>
        <strain evidence="2 3">CTRI 14-8773</strain>
    </source>
</reference>
<name>A0A0Q2LZD8_MYCGO</name>
<organism evidence="2 3">
    <name type="scientific">Mycobacterium gordonae</name>
    <dbReference type="NCBI Taxonomy" id="1778"/>
    <lineage>
        <taxon>Bacteria</taxon>
        <taxon>Bacillati</taxon>
        <taxon>Actinomycetota</taxon>
        <taxon>Actinomycetes</taxon>
        <taxon>Mycobacteriales</taxon>
        <taxon>Mycobacteriaceae</taxon>
        <taxon>Mycobacterium</taxon>
    </lineage>
</organism>
<dbReference type="SUPFAM" id="SSF53474">
    <property type="entry name" value="alpha/beta-Hydrolases"/>
    <property type="match status" value="1"/>
</dbReference>
<dbReference type="Pfam" id="PF12146">
    <property type="entry name" value="Hydrolase_4"/>
    <property type="match status" value="1"/>
</dbReference>
<dbReference type="PANTHER" id="PTHR11614">
    <property type="entry name" value="PHOSPHOLIPASE-RELATED"/>
    <property type="match status" value="1"/>
</dbReference>
<dbReference type="InterPro" id="IPR022742">
    <property type="entry name" value="Hydrolase_4"/>
</dbReference>
<dbReference type="EMBL" id="LKTM01000001">
    <property type="protein sequence ID" value="KQH81018.1"/>
    <property type="molecule type" value="Genomic_DNA"/>
</dbReference>
<protein>
    <submittedName>
        <fullName evidence="2">Alpha/beta hydrolase</fullName>
    </submittedName>
</protein>
<evidence type="ECO:0000313" key="3">
    <source>
        <dbReference type="Proteomes" id="UP000051677"/>
    </source>
</evidence>
<dbReference type="InterPro" id="IPR051044">
    <property type="entry name" value="MAG_DAG_Lipase"/>
</dbReference>
<dbReference type="Gene3D" id="3.40.50.1820">
    <property type="entry name" value="alpha/beta hydrolase"/>
    <property type="match status" value="1"/>
</dbReference>
<evidence type="ECO:0000313" key="2">
    <source>
        <dbReference type="EMBL" id="KQH81018.1"/>
    </source>
</evidence>
<accession>A0A0Q2LZD8</accession>
<keyword evidence="2" id="KW-0378">Hydrolase</keyword>
<proteinExistence type="predicted"/>
<dbReference type="GO" id="GO:0016787">
    <property type="term" value="F:hydrolase activity"/>
    <property type="evidence" value="ECO:0007669"/>
    <property type="project" value="UniProtKB-KW"/>
</dbReference>
<feature type="domain" description="Serine aminopeptidase S33" evidence="1">
    <location>
        <begin position="31"/>
        <end position="275"/>
    </location>
</feature>
<comment type="caution">
    <text evidence="2">The sequence shown here is derived from an EMBL/GenBank/DDBJ whole genome shotgun (WGS) entry which is preliminary data.</text>
</comment>